<dbReference type="PROSITE" id="PS00498">
    <property type="entry name" value="TYROSINASE_2"/>
    <property type="match status" value="1"/>
</dbReference>
<evidence type="ECO:0000259" key="4">
    <source>
        <dbReference type="PROSITE" id="PS00498"/>
    </source>
</evidence>
<dbReference type="PANTHER" id="PTHR11474">
    <property type="entry name" value="TYROSINASE FAMILY MEMBER"/>
    <property type="match status" value="1"/>
</dbReference>
<dbReference type="InterPro" id="IPR008922">
    <property type="entry name" value="Di-copper_centre_dom_sf"/>
</dbReference>
<dbReference type="EMBL" id="MBFS01001328">
    <property type="protein sequence ID" value="PVV01148.1"/>
    <property type="molecule type" value="Genomic_DNA"/>
</dbReference>
<keyword evidence="6" id="KW-1185">Reference proteome</keyword>
<dbReference type="PANTHER" id="PTHR11474:SF126">
    <property type="entry name" value="TYROSINASE-LIKE PROTEIN TYR-1-RELATED"/>
    <property type="match status" value="1"/>
</dbReference>
<dbReference type="Proteomes" id="UP000245609">
    <property type="component" value="Unassembled WGS sequence"/>
</dbReference>
<evidence type="ECO:0000313" key="6">
    <source>
        <dbReference type="Proteomes" id="UP000245609"/>
    </source>
</evidence>
<name>A0A2T9Z971_9FUNG</name>
<dbReference type="AlphaFoldDB" id="A0A2T9Z971"/>
<dbReference type="Gene3D" id="1.10.1280.10">
    <property type="entry name" value="Di-copper center containing domain from catechol oxidase"/>
    <property type="match status" value="1"/>
</dbReference>
<evidence type="ECO:0000256" key="3">
    <source>
        <dbReference type="SAM" id="SignalP"/>
    </source>
</evidence>
<dbReference type="Pfam" id="PF00264">
    <property type="entry name" value="Tyrosinase"/>
    <property type="match status" value="1"/>
</dbReference>
<feature type="non-terminal residue" evidence="5">
    <location>
        <position position="391"/>
    </location>
</feature>
<proteinExistence type="predicted"/>
<accession>A0A2T9Z971</accession>
<keyword evidence="2" id="KW-0186">Copper</keyword>
<feature type="chain" id="PRO_5015396700" description="Tyrosinase copper-binding domain-containing protein" evidence="3">
    <location>
        <begin position="20"/>
        <end position="391"/>
    </location>
</feature>
<sequence>MQSITILFSILLSVFFATSQDLPIPPLPNGCGGIAVRKDFRRLTSSEWSAYARVMNRMHDMGWLEGLARIHNDQAMAIHGNGYFFPWHRRFTTHFQQLVSLIDSNVVIPYWDWTAEWQNPENDPVLSPDRLGGNGVGGNFCLSNGIVSGWQRTFPNAQCMTRNYLDGASPGAFWPMDAVVKVIRENQSFNSFSPAIENGCHGNVHIGIGGDFKEMWAPNDPLFFGHHGMVDRIWAIWQARSPQGFTDIASNDINGNPITVNSRIPFYNDPVSSLMRLGADGNCYTYDDMAEGYFQSNSRAGAYLPNRFFGVDLKYPTVDETQNHMVAPNKTVIKQMNRLLGIQLSLLVKERLKGISGCNENNSKANEPNDHLLGIVQKPQTNISEMKVSKF</sequence>
<organism evidence="5 6">
    <name type="scientific">Smittium megazygosporum</name>
    <dbReference type="NCBI Taxonomy" id="133381"/>
    <lineage>
        <taxon>Eukaryota</taxon>
        <taxon>Fungi</taxon>
        <taxon>Fungi incertae sedis</taxon>
        <taxon>Zoopagomycota</taxon>
        <taxon>Kickxellomycotina</taxon>
        <taxon>Harpellomycetes</taxon>
        <taxon>Harpellales</taxon>
        <taxon>Legeriomycetaceae</taxon>
        <taxon>Smittium</taxon>
    </lineage>
</organism>
<dbReference type="PRINTS" id="PR00092">
    <property type="entry name" value="TYROSINASE"/>
</dbReference>
<gene>
    <name evidence="5" type="ORF">BB560_004445</name>
</gene>
<dbReference type="SUPFAM" id="SSF48056">
    <property type="entry name" value="Di-copper centre-containing domain"/>
    <property type="match status" value="1"/>
</dbReference>
<comment type="caution">
    <text evidence="5">The sequence shown here is derived from an EMBL/GenBank/DDBJ whole genome shotgun (WGS) entry which is preliminary data.</text>
</comment>
<keyword evidence="3" id="KW-0732">Signal</keyword>
<feature type="domain" description="Tyrosinase copper-binding" evidence="4">
    <location>
        <begin position="220"/>
        <end position="231"/>
    </location>
</feature>
<dbReference type="InterPro" id="IPR050316">
    <property type="entry name" value="Tyrosinase/Hemocyanin"/>
</dbReference>
<dbReference type="GO" id="GO:0016491">
    <property type="term" value="F:oxidoreductase activity"/>
    <property type="evidence" value="ECO:0007669"/>
    <property type="project" value="InterPro"/>
</dbReference>
<dbReference type="GO" id="GO:0046872">
    <property type="term" value="F:metal ion binding"/>
    <property type="evidence" value="ECO:0007669"/>
    <property type="project" value="UniProtKB-KW"/>
</dbReference>
<feature type="signal peptide" evidence="3">
    <location>
        <begin position="1"/>
        <end position="19"/>
    </location>
</feature>
<keyword evidence="1" id="KW-0479">Metal-binding</keyword>
<evidence type="ECO:0000256" key="2">
    <source>
        <dbReference type="ARBA" id="ARBA00023008"/>
    </source>
</evidence>
<reference evidence="5 6" key="1">
    <citation type="journal article" date="2018" name="MBio">
        <title>Comparative Genomics Reveals the Core Gene Toolbox for the Fungus-Insect Symbiosis.</title>
        <authorList>
            <person name="Wang Y."/>
            <person name="Stata M."/>
            <person name="Wang W."/>
            <person name="Stajich J.E."/>
            <person name="White M.M."/>
            <person name="Moncalvo J.M."/>
        </authorList>
    </citation>
    <scope>NUCLEOTIDE SEQUENCE [LARGE SCALE GENOMIC DNA]</scope>
    <source>
        <strain evidence="5 6">SC-DP-2</strain>
    </source>
</reference>
<evidence type="ECO:0000256" key="1">
    <source>
        <dbReference type="ARBA" id="ARBA00022723"/>
    </source>
</evidence>
<dbReference type="STRING" id="133381.A0A2T9Z971"/>
<dbReference type="InterPro" id="IPR002227">
    <property type="entry name" value="Tyrosinase_Cu-bd"/>
</dbReference>
<protein>
    <recommendedName>
        <fullName evidence="4">Tyrosinase copper-binding domain-containing protein</fullName>
    </recommendedName>
</protein>
<evidence type="ECO:0000313" key="5">
    <source>
        <dbReference type="EMBL" id="PVV01148.1"/>
    </source>
</evidence>
<dbReference type="OrthoDB" id="6132182at2759"/>